<feature type="region of interest" description="Disordered" evidence="1">
    <location>
        <begin position="52"/>
        <end position="73"/>
    </location>
</feature>
<evidence type="ECO:0008006" key="5">
    <source>
        <dbReference type="Google" id="ProtNLM"/>
    </source>
</evidence>
<proteinExistence type="predicted"/>
<reference evidence="3 4" key="1">
    <citation type="submission" date="2024-01" db="EMBL/GenBank/DDBJ databases">
        <title>The complete chloroplast genome sequence of Lithospermum erythrorhizon: insights into the phylogenetic relationship among Boraginaceae species and the maternal lineages of purple gromwells.</title>
        <authorList>
            <person name="Okada T."/>
            <person name="Watanabe K."/>
        </authorList>
    </citation>
    <scope>NUCLEOTIDE SEQUENCE [LARGE SCALE GENOMIC DNA]</scope>
</reference>
<keyword evidence="4" id="KW-1185">Reference proteome</keyword>
<gene>
    <name evidence="3" type="ORF">LIER_32412</name>
</gene>
<feature type="transmembrane region" description="Helical" evidence="2">
    <location>
        <begin position="6"/>
        <end position="26"/>
    </location>
</feature>
<evidence type="ECO:0000313" key="3">
    <source>
        <dbReference type="EMBL" id="GAA0185124.1"/>
    </source>
</evidence>
<evidence type="ECO:0000256" key="2">
    <source>
        <dbReference type="SAM" id="Phobius"/>
    </source>
</evidence>
<keyword evidence="2" id="KW-0812">Transmembrane</keyword>
<sequence length="101" mass="10281">MKNSDTAILVCVSFIFFFIVLVTIYLSARSRTNKKDDIPIINAKKQGRSLYGRTYGGQAQHGQQSSNVADHGGAAGDMAGGAVLASTSGMGGGGGHGGFGG</sequence>
<evidence type="ECO:0000313" key="4">
    <source>
        <dbReference type="Proteomes" id="UP001454036"/>
    </source>
</evidence>
<name>A0AAV3RUQ1_LITER</name>
<dbReference type="EMBL" id="BAABME010012444">
    <property type="protein sequence ID" value="GAA0185124.1"/>
    <property type="molecule type" value="Genomic_DNA"/>
</dbReference>
<dbReference type="AlphaFoldDB" id="A0AAV3RUQ1"/>
<keyword evidence="2" id="KW-0472">Membrane</keyword>
<dbReference type="Proteomes" id="UP001454036">
    <property type="component" value="Unassembled WGS sequence"/>
</dbReference>
<organism evidence="3 4">
    <name type="scientific">Lithospermum erythrorhizon</name>
    <name type="common">Purple gromwell</name>
    <name type="synonym">Lithospermum officinale var. erythrorhizon</name>
    <dbReference type="NCBI Taxonomy" id="34254"/>
    <lineage>
        <taxon>Eukaryota</taxon>
        <taxon>Viridiplantae</taxon>
        <taxon>Streptophyta</taxon>
        <taxon>Embryophyta</taxon>
        <taxon>Tracheophyta</taxon>
        <taxon>Spermatophyta</taxon>
        <taxon>Magnoliopsida</taxon>
        <taxon>eudicotyledons</taxon>
        <taxon>Gunneridae</taxon>
        <taxon>Pentapetalae</taxon>
        <taxon>asterids</taxon>
        <taxon>lamiids</taxon>
        <taxon>Boraginales</taxon>
        <taxon>Boraginaceae</taxon>
        <taxon>Boraginoideae</taxon>
        <taxon>Lithospermeae</taxon>
        <taxon>Lithospermum</taxon>
    </lineage>
</organism>
<comment type="caution">
    <text evidence="3">The sequence shown here is derived from an EMBL/GenBank/DDBJ whole genome shotgun (WGS) entry which is preliminary data.</text>
</comment>
<evidence type="ECO:0000256" key="1">
    <source>
        <dbReference type="SAM" id="MobiDB-lite"/>
    </source>
</evidence>
<protein>
    <recommendedName>
        <fullName evidence="5">Glycine-rich protein</fullName>
    </recommendedName>
</protein>
<keyword evidence="2" id="KW-1133">Transmembrane helix</keyword>
<accession>A0AAV3RUQ1</accession>